<keyword evidence="6" id="KW-1185">Reference proteome</keyword>
<reference evidence="5 6" key="1">
    <citation type="journal article" date="2019" name="Front. Microbiol.">
        <title>Genomic Features for Desiccation Tolerance and Sugar Biosynthesis in the Extremophile Gloeocapsopsis sp. UTEX B3054.</title>
        <authorList>
            <person name="Urrejola C."/>
            <person name="Alcorta J."/>
            <person name="Salas L."/>
            <person name="Vasquez M."/>
            <person name="Polz M.F."/>
            <person name="Vicuna R."/>
            <person name="Diez B."/>
        </authorList>
    </citation>
    <scope>NUCLEOTIDE SEQUENCE [LARGE SCALE GENOMIC DNA]</scope>
    <source>
        <strain evidence="5 6">1H9</strain>
    </source>
</reference>
<evidence type="ECO:0000259" key="2">
    <source>
        <dbReference type="PROSITE" id="PS50110"/>
    </source>
</evidence>
<dbReference type="PROSITE" id="PS50110">
    <property type="entry name" value="RESPONSE_REGULATORY"/>
    <property type="match status" value="1"/>
</dbReference>
<dbReference type="GO" id="GO:0000160">
    <property type="term" value="P:phosphorelay signal transduction system"/>
    <property type="evidence" value="ECO:0007669"/>
    <property type="project" value="InterPro"/>
</dbReference>
<dbReference type="InterPro" id="IPR000160">
    <property type="entry name" value="GGDEF_dom"/>
</dbReference>
<dbReference type="NCBIfam" id="TIGR00254">
    <property type="entry name" value="GGDEF"/>
    <property type="match status" value="1"/>
</dbReference>
<sequence length="577" mass="65430">MTKILVIEDEAILRANTIQILEFEDFQTIEAENGLIGVQLAQKELPDLIICDIMMRGIDGYTVLAMLRQNPLTATIPFIFTTAKASKSDLRRGMELGADDYLTKPFTADELLNAIATRLEKQATIIQQYTTKLKQVEEKLNYLVHYDSLTNLPNQLLLQDRLNALLTQANNHKIIVPILLLGLAQFEQINSTLGHEIGNLLLKAVAERLIACLGKESMVARLHTEQFAIALPSVKLQEFTNIAQSILDSLSKSFILNKHEVFITTNIGIALYPVDGKDINTLIENAKVAMQFSKKKEVNSYQFYTSKMNAYLSKQIALDNSLHHALEREEFQVYYQPQVDLRTGKIVGAEALLRWQHPEQGLVSPVKFIPIAEENGLIVPIGEWILMAACRQTKIWQTNCLPNLRISVNLSARQFGQHNLSQRLVHILEETGLEPKYLELELTESIFIKNTEATTRMLNELQTLGVEIAIDDFGTGYSSLSYLKQFPVDTIKIDKCFVDSVVTDSKTAKIVTAIIQMAHDLNMKTIAEGVETKAEFSFLRQRQCDEFQGYFFSRPLTATEFEQLLNRENYCKSYIRE</sequence>
<dbReference type="SUPFAM" id="SSF141868">
    <property type="entry name" value="EAL domain-like"/>
    <property type="match status" value="1"/>
</dbReference>
<dbReference type="FunFam" id="3.20.20.450:FF:000001">
    <property type="entry name" value="Cyclic di-GMP phosphodiesterase yahA"/>
    <property type="match status" value="1"/>
</dbReference>
<evidence type="ECO:0000259" key="4">
    <source>
        <dbReference type="PROSITE" id="PS50887"/>
    </source>
</evidence>
<dbReference type="Proteomes" id="UP000441797">
    <property type="component" value="Unassembled WGS sequence"/>
</dbReference>
<evidence type="ECO:0000256" key="1">
    <source>
        <dbReference type="PROSITE-ProRule" id="PRU00169"/>
    </source>
</evidence>
<dbReference type="SMART" id="SM00267">
    <property type="entry name" value="GGDEF"/>
    <property type="match status" value="1"/>
</dbReference>
<dbReference type="PROSITE" id="PS50883">
    <property type="entry name" value="EAL"/>
    <property type="match status" value="1"/>
</dbReference>
<dbReference type="InterPro" id="IPR011006">
    <property type="entry name" value="CheY-like_superfamily"/>
</dbReference>
<dbReference type="InterPro" id="IPR052155">
    <property type="entry name" value="Biofilm_reg_signaling"/>
</dbReference>
<proteinExistence type="predicted"/>
<evidence type="ECO:0000259" key="3">
    <source>
        <dbReference type="PROSITE" id="PS50883"/>
    </source>
</evidence>
<dbReference type="CDD" id="cd17574">
    <property type="entry name" value="REC_OmpR"/>
    <property type="match status" value="1"/>
</dbReference>
<dbReference type="InterPro" id="IPR001633">
    <property type="entry name" value="EAL_dom"/>
</dbReference>
<keyword evidence="1" id="KW-0597">Phosphoprotein</keyword>
<dbReference type="OrthoDB" id="9805474at2"/>
<evidence type="ECO:0000313" key="6">
    <source>
        <dbReference type="Proteomes" id="UP000441797"/>
    </source>
</evidence>
<dbReference type="InterPro" id="IPR001789">
    <property type="entry name" value="Sig_transdc_resp-reg_receiver"/>
</dbReference>
<dbReference type="SUPFAM" id="SSF52172">
    <property type="entry name" value="CheY-like"/>
    <property type="match status" value="1"/>
</dbReference>
<feature type="domain" description="GGDEF" evidence="4">
    <location>
        <begin position="174"/>
        <end position="306"/>
    </location>
</feature>
<dbReference type="SUPFAM" id="SSF55073">
    <property type="entry name" value="Nucleotide cyclase"/>
    <property type="match status" value="1"/>
</dbReference>
<accession>A0A6N8G0S1</accession>
<dbReference type="Pfam" id="PF00563">
    <property type="entry name" value="EAL"/>
    <property type="match status" value="1"/>
</dbReference>
<organism evidence="5 6">
    <name type="scientific">Gloeocapsopsis dulcis AAB1 = 1H9</name>
    <dbReference type="NCBI Taxonomy" id="1433147"/>
    <lineage>
        <taxon>Bacteria</taxon>
        <taxon>Bacillati</taxon>
        <taxon>Cyanobacteriota</taxon>
        <taxon>Cyanophyceae</taxon>
        <taxon>Oscillatoriophycideae</taxon>
        <taxon>Chroococcales</taxon>
        <taxon>Chroococcaceae</taxon>
        <taxon>Gloeocapsopsis</taxon>
        <taxon>Gloeocapsopsis dulcis</taxon>
    </lineage>
</organism>
<dbReference type="CDD" id="cd01949">
    <property type="entry name" value="GGDEF"/>
    <property type="match status" value="1"/>
</dbReference>
<comment type="caution">
    <text evidence="5">The sequence shown here is derived from an EMBL/GenBank/DDBJ whole genome shotgun (WGS) entry which is preliminary data.</text>
</comment>
<feature type="modified residue" description="4-aspartylphosphate" evidence="1">
    <location>
        <position position="52"/>
    </location>
</feature>
<dbReference type="Pfam" id="PF00990">
    <property type="entry name" value="GGDEF"/>
    <property type="match status" value="1"/>
</dbReference>
<dbReference type="EMBL" id="NAPY01000043">
    <property type="protein sequence ID" value="MUL38594.1"/>
    <property type="molecule type" value="Genomic_DNA"/>
</dbReference>
<dbReference type="SMART" id="SM00052">
    <property type="entry name" value="EAL"/>
    <property type="match status" value="1"/>
</dbReference>
<dbReference type="SMART" id="SM00448">
    <property type="entry name" value="REC"/>
    <property type="match status" value="1"/>
</dbReference>
<dbReference type="Gene3D" id="3.40.50.2300">
    <property type="match status" value="1"/>
</dbReference>
<gene>
    <name evidence="5" type="ORF">BWI75_20270</name>
</gene>
<dbReference type="RefSeq" id="WP_105221675.1">
    <property type="nucleotide sequence ID" value="NZ_CAWNSU010000109.1"/>
</dbReference>
<dbReference type="InterPro" id="IPR043128">
    <property type="entry name" value="Rev_trsase/Diguanyl_cyclase"/>
</dbReference>
<protein>
    <submittedName>
        <fullName evidence="5">GGDEF domain-containing response regulator</fullName>
    </submittedName>
</protein>
<dbReference type="InterPro" id="IPR029787">
    <property type="entry name" value="Nucleotide_cyclase"/>
</dbReference>
<dbReference type="CDD" id="cd01948">
    <property type="entry name" value="EAL"/>
    <property type="match status" value="1"/>
</dbReference>
<dbReference type="Gene3D" id="3.20.20.450">
    <property type="entry name" value="EAL domain"/>
    <property type="match status" value="1"/>
</dbReference>
<dbReference type="InterPro" id="IPR035919">
    <property type="entry name" value="EAL_sf"/>
</dbReference>
<name>A0A6N8G0S1_9CHRO</name>
<dbReference type="Pfam" id="PF00072">
    <property type="entry name" value="Response_reg"/>
    <property type="match status" value="1"/>
</dbReference>
<dbReference type="PANTHER" id="PTHR44757">
    <property type="entry name" value="DIGUANYLATE CYCLASE DGCP"/>
    <property type="match status" value="1"/>
</dbReference>
<dbReference type="PROSITE" id="PS50887">
    <property type="entry name" value="GGDEF"/>
    <property type="match status" value="1"/>
</dbReference>
<dbReference type="PANTHER" id="PTHR44757:SF2">
    <property type="entry name" value="BIOFILM ARCHITECTURE MAINTENANCE PROTEIN MBAA"/>
    <property type="match status" value="1"/>
</dbReference>
<evidence type="ECO:0000313" key="5">
    <source>
        <dbReference type="EMBL" id="MUL38594.1"/>
    </source>
</evidence>
<dbReference type="Gene3D" id="3.30.70.270">
    <property type="match status" value="1"/>
</dbReference>
<feature type="domain" description="Response regulatory" evidence="2">
    <location>
        <begin position="3"/>
        <end position="119"/>
    </location>
</feature>
<dbReference type="AlphaFoldDB" id="A0A6N8G0S1"/>
<feature type="domain" description="EAL" evidence="3">
    <location>
        <begin position="315"/>
        <end position="569"/>
    </location>
</feature>